<reference evidence="1" key="1">
    <citation type="submission" date="2018-05" db="EMBL/GenBank/DDBJ databases">
        <authorList>
            <person name="Lanie J.A."/>
            <person name="Ng W.-L."/>
            <person name="Kazmierczak K.M."/>
            <person name="Andrzejewski T.M."/>
            <person name="Davidsen T.M."/>
            <person name="Wayne K.J."/>
            <person name="Tettelin H."/>
            <person name="Glass J.I."/>
            <person name="Rusch D."/>
            <person name="Podicherti R."/>
            <person name="Tsui H.-C.T."/>
            <person name="Winkler M.E."/>
        </authorList>
    </citation>
    <scope>NUCLEOTIDE SEQUENCE</scope>
</reference>
<evidence type="ECO:0000313" key="1">
    <source>
        <dbReference type="EMBL" id="SVD96543.1"/>
    </source>
</evidence>
<accession>A0A382ZM95</accession>
<dbReference type="EMBL" id="UINC01185035">
    <property type="protein sequence ID" value="SVD96543.1"/>
    <property type="molecule type" value="Genomic_DNA"/>
</dbReference>
<dbReference type="AlphaFoldDB" id="A0A382ZM95"/>
<feature type="non-terminal residue" evidence="1">
    <location>
        <position position="143"/>
    </location>
</feature>
<gene>
    <name evidence="1" type="ORF">METZ01_LOCUS449397</name>
</gene>
<sequence length="143" mass="16452">MINIFQQKTLWNAFYNYMNKSFVLILNIFLAIQAHALTPYEANYDLYVKTPLGSHNIGSAHFNLNVNDNNYYIYTTEASTDSFWRALYDYSGSEKSIGLEVDGELISTFFSIRERVGGSIKKNYGITIIDRNYAISSNGKEWK</sequence>
<organism evidence="1">
    <name type="scientific">marine metagenome</name>
    <dbReference type="NCBI Taxonomy" id="408172"/>
    <lineage>
        <taxon>unclassified sequences</taxon>
        <taxon>metagenomes</taxon>
        <taxon>ecological metagenomes</taxon>
    </lineage>
</organism>
<protein>
    <submittedName>
        <fullName evidence="1">Uncharacterized protein</fullName>
    </submittedName>
</protein>
<proteinExistence type="predicted"/>
<name>A0A382ZM95_9ZZZZ</name>